<dbReference type="Proteomes" id="UP000306700">
    <property type="component" value="Unassembled WGS sequence"/>
</dbReference>
<evidence type="ECO:0000313" key="3">
    <source>
        <dbReference type="Proteomes" id="UP000306700"/>
    </source>
</evidence>
<keyword evidence="1" id="KW-1133">Transmembrane helix</keyword>
<organism evidence="2 3">
    <name type="scientific">Escherichia coli</name>
    <dbReference type="NCBI Taxonomy" id="562"/>
    <lineage>
        <taxon>Bacteria</taxon>
        <taxon>Pseudomonadati</taxon>
        <taxon>Pseudomonadota</taxon>
        <taxon>Gammaproteobacteria</taxon>
        <taxon>Enterobacterales</taxon>
        <taxon>Enterobacteriaceae</taxon>
        <taxon>Escherichia</taxon>
    </lineage>
</organism>
<dbReference type="EMBL" id="RRNI01000161">
    <property type="protein sequence ID" value="TJH14131.1"/>
    <property type="molecule type" value="Genomic_DNA"/>
</dbReference>
<evidence type="ECO:0000256" key="1">
    <source>
        <dbReference type="SAM" id="Phobius"/>
    </source>
</evidence>
<keyword evidence="2" id="KW-0614">Plasmid</keyword>
<name>A0AAQ2DPN3_ECOLX</name>
<protein>
    <submittedName>
        <fullName evidence="2">Uncharacterized protein</fullName>
    </submittedName>
</protein>
<comment type="caution">
    <text evidence="2">The sequence shown here is derived from an EMBL/GenBank/DDBJ whole genome shotgun (WGS) entry which is preliminary data.</text>
</comment>
<dbReference type="AlphaFoldDB" id="A0AAQ2DPN3"/>
<evidence type="ECO:0000313" key="2">
    <source>
        <dbReference type="EMBL" id="TJH14131.1"/>
    </source>
</evidence>
<reference evidence="2 3" key="1">
    <citation type="submission" date="2018-12" db="EMBL/GenBank/DDBJ databases">
        <title>Food and Water Safety Consortium.</title>
        <authorList>
            <person name="Tyson S."/>
            <person name="Peterson C.-L."/>
            <person name="Olson A."/>
            <person name="Tyler S."/>
            <person name="Cabral J."/>
            <person name="Lynch T."/>
            <person name="Knox N."/>
            <person name="Van Domselaar G."/>
            <person name="Graham M."/>
        </authorList>
    </citation>
    <scope>NUCLEOTIDE SEQUENCE [LARGE SCALE GENOMIC DNA]</scope>
    <source>
        <strain evidence="2 3">FWSEC0384</strain>
        <plasmid evidence="2">unnamed2</plasmid>
    </source>
</reference>
<keyword evidence="1" id="KW-0812">Transmembrane</keyword>
<gene>
    <name evidence="2" type="ORF">C9160_28205</name>
</gene>
<sequence length="97" mass="10865">MENAYNISFAFLFLSLLLVIYIYLFVFLYIDYISEFSIYFQYLMGCTDIYLIYGSSGAALPFLTAYQANNVMGSLSHGVCSPAEALASGELCYLVNL</sequence>
<feature type="transmembrane region" description="Helical" evidence="1">
    <location>
        <begin position="7"/>
        <end position="30"/>
    </location>
</feature>
<proteinExistence type="predicted"/>
<geneLocation type="plasmid" evidence="2">
    <name>unnamed2</name>
</geneLocation>
<accession>A0AAQ2DPN3</accession>
<keyword evidence="1" id="KW-0472">Membrane</keyword>